<dbReference type="InterPro" id="IPR001434">
    <property type="entry name" value="OmcB-like_DUF11"/>
</dbReference>
<dbReference type="AlphaFoldDB" id="A0A0G1JKF3"/>
<dbReference type="NCBIfam" id="TIGR01451">
    <property type="entry name" value="B_ant_repeat"/>
    <property type="match status" value="1"/>
</dbReference>
<dbReference type="PANTHER" id="PTHR34819">
    <property type="entry name" value="LARGE CYSTEINE-RICH PERIPLASMIC PROTEIN OMCB"/>
    <property type="match status" value="1"/>
</dbReference>
<dbReference type="Gene3D" id="2.60.40.1170">
    <property type="entry name" value="Mu homology domain, subdomain B"/>
    <property type="match status" value="1"/>
</dbReference>
<dbReference type="Pfam" id="PF01345">
    <property type="entry name" value="DUF11"/>
    <property type="match status" value="1"/>
</dbReference>
<proteinExistence type="predicted"/>
<evidence type="ECO:0000256" key="1">
    <source>
        <dbReference type="SAM" id="Phobius"/>
    </source>
</evidence>
<evidence type="ECO:0000313" key="4">
    <source>
        <dbReference type="Proteomes" id="UP000034154"/>
    </source>
</evidence>
<protein>
    <recommendedName>
        <fullName evidence="2">DUF11 domain-containing protein</fullName>
    </recommendedName>
</protein>
<feature type="transmembrane region" description="Helical" evidence="1">
    <location>
        <begin position="48"/>
        <end position="70"/>
    </location>
</feature>
<evidence type="ECO:0000259" key="2">
    <source>
        <dbReference type="Pfam" id="PF01345"/>
    </source>
</evidence>
<gene>
    <name evidence="3" type="ORF">UW63_C0006G0004</name>
</gene>
<keyword evidence="1" id="KW-0472">Membrane</keyword>
<comment type="caution">
    <text evidence="3">The sequence shown here is derived from an EMBL/GenBank/DDBJ whole genome shotgun (WGS) entry which is preliminary data.</text>
</comment>
<dbReference type="Gene3D" id="2.60.40.10">
    <property type="entry name" value="Immunoglobulins"/>
    <property type="match status" value="1"/>
</dbReference>
<reference evidence="3 4" key="1">
    <citation type="journal article" date="2015" name="Nature">
        <title>rRNA introns, odd ribosomes, and small enigmatic genomes across a large radiation of phyla.</title>
        <authorList>
            <person name="Brown C.T."/>
            <person name="Hug L.A."/>
            <person name="Thomas B.C."/>
            <person name="Sharon I."/>
            <person name="Castelle C.J."/>
            <person name="Singh A."/>
            <person name="Wilkins M.J."/>
            <person name="Williams K.H."/>
            <person name="Banfield J.F."/>
        </authorList>
    </citation>
    <scope>NUCLEOTIDE SEQUENCE [LARGE SCALE GENOMIC DNA]</scope>
</reference>
<dbReference type="InterPro" id="IPR013783">
    <property type="entry name" value="Ig-like_fold"/>
</dbReference>
<feature type="domain" description="DUF11" evidence="2">
    <location>
        <begin position="207"/>
        <end position="279"/>
    </location>
</feature>
<evidence type="ECO:0000313" key="3">
    <source>
        <dbReference type="EMBL" id="KKT71863.1"/>
    </source>
</evidence>
<dbReference type="InterPro" id="IPR051172">
    <property type="entry name" value="Chlamydia_OmcB"/>
</dbReference>
<sequence length="615" mass="67594">MSIAPRRKRSYRHVSQELEASLKDIYGDDQNLDLTTIERRHHSRFTSFLFRLVGFLFLLALVSWGGFLWWQSSGVSEPSQPLEIKIEAPEKIISGASTCFTVRYENIGRVPIAALAMSLNLPETFEIKETKPVAEENNHWLMSPLGAGSDGSVNICGIFRSNLPASEKIQAIFTYRPANFSSDFQDIVGETLNIDQSVVSLEISGPKEIIVGDQTTYTAKIKNTDSEKIENLRLRAILPESFTFVSSQPEVAEVGSIFWNLASLEPGAEQIIEFTGSFTSSASGLIPMVVEVGFINSEETFIKQTEVQTETNILGGELSFQLFVNGSDQNQTADLGGRLRMSLSFANQSKEVLKDLIFTLNLDGLGKDLPLNFTDSDLSGGVKSGNSVYWGKKELPTLASLEPDTQGTIDFFLIIDGYLDPEETDTITAQIQAEIGKTGSIESDRTITSNPITIQFNSDTALNTEARYYDDEGLPVGSGPLPPRVGETTTYRIFWHLENSLHNLKNITISSTLPSDVSWTDNIQASDGSITYNTTTRQIVWIIDDLVKEKTSILAWFDLAIAPTTGDVGSFFHLVNPTTFEATDTTTKDLLHSSTDALTTALPNDDLAAGKGVVE</sequence>
<dbReference type="EMBL" id="LCJB01000006">
    <property type="protein sequence ID" value="KKT71863.1"/>
    <property type="molecule type" value="Genomic_DNA"/>
</dbReference>
<name>A0A0G1JKF3_9BACT</name>
<keyword evidence="1" id="KW-1133">Transmembrane helix</keyword>
<organism evidence="3 4">
    <name type="scientific">Candidatus Uhrbacteria bacterium GW2011_GWF2_44_350</name>
    <dbReference type="NCBI Taxonomy" id="1619000"/>
    <lineage>
        <taxon>Bacteria</taxon>
        <taxon>Candidatus Uhriibacteriota</taxon>
    </lineage>
</organism>
<dbReference type="Proteomes" id="UP000034154">
    <property type="component" value="Unassembled WGS sequence"/>
</dbReference>
<keyword evidence="1" id="KW-0812">Transmembrane</keyword>
<dbReference type="InterPro" id="IPR047589">
    <property type="entry name" value="DUF11_rpt"/>
</dbReference>
<accession>A0A0G1JKF3</accession>